<dbReference type="Proteomes" id="UP000025238">
    <property type="component" value="Chromosome"/>
</dbReference>
<evidence type="ECO:0000256" key="12">
    <source>
        <dbReference type="ARBA" id="ARBA00023288"/>
    </source>
</evidence>
<dbReference type="Pfam" id="PF03550">
    <property type="entry name" value="LolB"/>
    <property type="match status" value="1"/>
</dbReference>
<sequence>MSLLKKLLAPCLALLLAGCAGLGPRESVEGPGSAAAWKQHRHQVETLDGWQISGKIGIRAPQESGSGTLFWLQRQDYFDIRLSGPLGRGATRLTGRPDAVSLEVAGQGRFEAASPEALVQAQLGWQLPVSHLLWWVRGVPAPDSRSRLTLDSESRLAHLEQDGWQVDYLAYAEHNGFVLPERIRLQGHDLQITLVVKDWQPRQLGR</sequence>
<keyword evidence="6 13" id="KW-0732">Signal</keyword>
<dbReference type="PATRIC" id="fig|316.97.peg.1047"/>
<name>A0A023WQ13_STUST</name>
<comment type="subunit">
    <text evidence="3 13">Monomer.</text>
</comment>
<evidence type="ECO:0000256" key="14">
    <source>
        <dbReference type="SAM" id="SignalP"/>
    </source>
</evidence>
<dbReference type="InterPro" id="IPR004565">
    <property type="entry name" value="OM_lipoprot_LolB"/>
</dbReference>
<evidence type="ECO:0000313" key="16">
    <source>
        <dbReference type="Proteomes" id="UP000025238"/>
    </source>
</evidence>
<evidence type="ECO:0000256" key="4">
    <source>
        <dbReference type="ARBA" id="ARBA00016202"/>
    </source>
</evidence>
<evidence type="ECO:0000256" key="9">
    <source>
        <dbReference type="ARBA" id="ARBA00023139"/>
    </source>
</evidence>
<dbReference type="PROSITE" id="PS51257">
    <property type="entry name" value="PROKAR_LIPOPROTEIN"/>
    <property type="match status" value="1"/>
</dbReference>
<keyword evidence="8 13" id="KW-0472">Membrane</keyword>
<feature type="chain" id="PRO_5008816080" description="Outer-membrane lipoprotein LolB" evidence="14">
    <location>
        <begin position="23"/>
        <end position="206"/>
    </location>
</feature>
<proteinExistence type="inferred from homology"/>
<evidence type="ECO:0000256" key="11">
    <source>
        <dbReference type="ARBA" id="ARBA00023237"/>
    </source>
</evidence>
<comment type="function">
    <text evidence="13">Plays a critical role in the incorporation of lipoproteins in the outer membrane after they are released by the LolA protein.</text>
</comment>
<reference evidence="15 16" key="1">
    <citation type="submission" date="2014-03" db="EMBL/GenBank/DDBJ databases">
        <title>Complete genome sequence of Pseudomonas stutzeri 19SMN4.</title>
        <authorList>
            <person name="Brunet-Galmes I."/>
            <person name="Nogales B."/>
            <person name="Busquets A."/>
            <person name="Pena A."/>
            <person name="Gomila M."/>
            <person name="Garcia-Valdes E."/>
            <person name="Lalucat J."/>
            <person name="Bennasar A."/>
            <person name="Bosch R."/>
        </authorList>
    </citation>
    <scope>NUCLEOTIDE SEQUENCE [LARGE SCALE GENOMIC DNA]</scope>
    <source>
        <strain evidence="15 16">19SMN4</strain>
    </source>
</reference>
<evidence type="ECO:0000256" key="7">
    <source>
        <dbReference type="ARBA" id="ARBA00022927"/>
    </source>
</evidence>
<dbReference type="GO" id="GO:0009279">
    <property type="term" value="C:cell outer membrane"/>
    <property type="evidence" value="ECO:0007669"/>
    <property type="project" value="UniProtKB-SubCell"/>
</dbReference>
<keyword evidence="12 13" id="KW-0449">Lipoprotein</keyword>
<dbReference type="KEGG" id="pstu:UIB01_05155"/>
<comment type="subcellular location">
    <subcellularLocation>
        <location evidence="1 13">Cell outer membrane</location>
        <topology evidence="1 13">Lipid-anchor</topology>
    </subcellularLocation>
</comment>
<accession>A0A023WQ13</accession>
<evidence type="ECO:0000256" key="5">
    <source>
        <dbReference type="ARBA" id="ARBA00022448"/>
    </source>
</evidence>
<dbReference type="CDD" id="cd16326">
    <property type="entry name" value="LolB"/>
    <property type="match status" value="1"/>
</dbReference>
<comment type="similarity">
    <text evidence="2 13">Belongs to the LolB family.</text>
</comment>
<keyword evidence="5 13" id="KW-0813">Transport</keyword>
<dbReference type="HAMAP" id="MF_00233">
    <property type="entry name" value="LolB"/>
    <property type="match status" value="1"/>
</dbReference>
<evidence type="ECO:0000256" key="1">
    <source>
        <dbReference type="ARBA" id="ARBA00004459"/>
    </source>
</evidence>
<dbReference type="InterPro" id="IPR029046">
    <property type="entry name" value="LolA/LolB/LppX"/>
</dbReference>
<protein>
    <recommendedName>
        <fullName evidence="4 13">Outer-membrane lipoprotein LolB</fullName>
    </recommendedName>
</protein>
<organism evidence="15 16">
    <name type="scientific">Stutzerimonas stutzeri</name>
    <name type="common">Pseudomonas stutzeri</name>
    <dbReference type="NCBI Taxonomy" id="316"/>
    <lineage>
        <taxon>Bacteria</taxon>
        <taxon>Pseudomonadati</taxon>
        <taxon>Pseudomonadota</taxon>
        <taxon>Gammaproteobacteria</taxon>
        <taxon>Pseudomonadales</taxon>
        <taxon>Pseudomonadaceae</taxon>
        <taxon>Stutzerimonas</taxon>
    </lineage>
</organism>
<dbReference type="AlphaFoldDB" id="A0A023WQ13"/>
<dbReference type="GO" id="GO:0044874">
    <property type="term" value="P:lipoprotein localization to outer membrane"/>
    <property type="evidence" value="ECO:0007669"/>
    <property type="project" value="UniProtKB-UniRule"/>
</dbReference>
<keyword evidence="7 13" id="KW-0653">Protein transport</keyword>
<keyword evidence="10 13" id="KW-0143">Chaperone</keyword>
<dbReference type="OrthoDB" id="9797618at2"/>
<evidence type="ECO:0000256" key="3">
    <source>
        <dbReference type="ARBA" id="ARBA00011245"/>
    </source>
</evidence>
<dbReference type="SUPFAM" id="SSF89392">
    <property type="entry name" value="Prokaryotic lipoproteins and lipoprotein localization factors"/>
    <property type="match status" value="1"/>
</dbReference>
<evidence type="ECO:0000256" key="10">
    <source>
        <dbReference type="ARBA" id="ARBA00023186"/>
    </source>
</evidence>
<gene>
    <name evidence="13" type="primary">lolB</name>
    <name evidence="15" type="ORF">UIB01_05155</name>
</gene>
<dbReference type="Gene3D" id="2.50.20.10">
    <property type="entry name" value="Lipoprotein localisation LolA/LolB/LppX"/>
    <property type="match status" value="1"/>
</dbReference>
<evidence type="ECO:0000313" key="15">
    <source>
        <dbReference type="EMBL" id="AHY41894.1"/>
    </source>
</evidence>
<dbReference type="GO" id="GO:0015031">
    <property type="term" value="P:protein transport"/>
    <property type="evidence" value="ECO:0007669"/>
    <property type="project" value="UniProtKB-KW"/>
</dbReference>
<keyword evidence="11 13" id="KW-0998">Cell outer membrane</keyword>
<evidence type="ECO:0000256" key="13">
    <source>
        <dbReference type="HAMAP-Rule" id="MF_00233"/>
    </source>
</evidence>
<evidence type="ECO:0000256" key="6">
    <source>
        <dbReference type="ARBA" id="ARBA00022729"/>
    </source>
</evidence>
<dbReference type="EMBL" id="CP007509">
    <property type="protein sequence ID" value="AHY41894.1"/>
    <property type="molecule type" value="Genomic_DNA"/>
</dbReference>
<dbReference type="NCBIfam" id="TIGR00548">
    <property type="entry name" value="lolB"/>
    <property type="match status" value="1"/>
</dbReference>
<evidence type="ECO:0000256" key="2">
    <source>
        <dbReference type="ARBA" id="ARBA00009696"/>
    </source>
</evidence>
<keyword evidence="9 13" id="KW-0564">Palmitate</keyword>
<feature type="signal peptide" evidence="14">
    <location>
        <begin position="1"/>
        <end position="22"/>
    </location>
</feature>
<evidence type="ECO:0000256" key="8">
    <source>
        <dbReference type="ARBA" id="ARBA00023136"/>
    </source>
</evidence>